<accession>A0ABR1VEM3</accession>
<evidence type="ECO:0000256" key="1">
    <source>
        <dbReference type="SAM" id="Phobius"/>
    </source>
</evidence>
<organism evidence="2 3">
    <name type="scientific">Apiospora saccharicola</name>
    <dbReference type="NCBI Taxonomy" id="335842"/>
    <lineage>
        <taxon>Eukaryota</taxon>
        <taxon>Fungi</taxon>
        <taxon>Dikarya</taxon>
        <taxon>Ascomycota</taxon>
        <taxon>Pezizomycotina</taxon>
        <taxon>Sordariomycetes</taxon>
        <taxon>Xylariomycetidae</taxon>
        <taxon>Amphisphaeriales</taxon>
        <taxon>Apiosporaceae</taxon>
        <taxon>Apiospora</taxon>
    </lineage>
</organism>
<evidence type="ECO:0000313" key="3">
    <source>
        <dbReference type="Proteomes" id="UP001446871"/>
    </source>
</evidence>
<proteinExistence type="predicted"/>
<keyword evidence="3" id="KW-1185">Reference proteome</keyword>
<dbReference type="EMBL" id="JAQQWM010000004">
    <property type="protein sequence ID" value="KAK8068373.1"/>
    <property type="molecule type" value="Genomic_DNA"/>
</dbReference>
<feature type="transmembrane region" description="Helical" evidence="1">
    <location>
        <begin position="214"/>
        <end position="237"/>
    </location>
</feature>
<reference evidence="2 3" key="1">
    <citation type="submission" date="2023-01" db="EMBL/GenBank/DDBJ databases">
        <title>Analysis of 21 Apiospora genomes using comparative genomics revels a genus with tremendous synthesis potential of carbohydrate active enzymes and secondary metabolites.</title>
        <authorList>
            <person name="Sorensen T."/>
        </authorList>
    </citation>
    <scope>NUCLEOTIDE SEQUENCE [LARGE SCALE GENOMIC DNA]</scope>
    <source>
        <strain evidence="2 3">CBS 83171</strain>
    </source>
</reference>
<keyword evidence="1" id="KW-0812">Transmembrane</keyword>
<gene>
    <name evidence="2" type="ORF">PG996_007485</name>
</gene>
<evidence type="ECO:0000313" key="2">
    <source>
        <dbReference type="EMBL" id="KAK8068373.1"/>
    </source>
</evidence>
<keyword evidence="1" id="KW-1133">Transmembrane helix</keyword>
<keyword evidence="1" id="KW-0472">Membrane</keyword>
<dbReference type="Proteomes" id="UP001446871">
    <property type="component" value="Unassembled WGS sequence"/>
</dbReference>
<sequence>MIVPRRAGFESLLIRDDYDSLDSGSQEKKSRWADLRQRVATWTRDTRQQMNVEFRTVQWRRQLLFVPFFLWLTFLVVVTVVLIGRGASGMGLTSTPSACMEDGTVNPGRDQQSLFSMSFFDITLKTNTYTFGGNGSMSFATVKVIDIAWDVIIGRGGQGLMAVISWKVYRHYVSASMQSAPVTYQTFRCVFINGDANVATPYRLAKDFIKRRRLISTTAMVFIVASTLFVLVFPTLAGSMTGYIGVMMSFVKDQNGKLIPFAKFDYVAYIIHDGQRVNLTDDYIVTYGNNAGSKSMHDPLAMSPSPVCGDASRACAIKNATSICA</sequence>
<name>A0ABR1VEM3_9PEZI</name>
<comment type="caution">
    <text evidence="2">The sequence shown here is derived from an EMBL/GenBank/DDBJ whole genome shotgun (WGS) entry which is preliminary data.</text>
</comment>
<feature type="transmembrane region" description="Helical" evidence="1">
    <location>
        <begin position="64"/>
        <end position="84"/>
    </location>
</feature>
<protein>
    <submittedName>
        <fullName evidence="2">Uncharacterized protein</fullName>
    </submittedName>
</protein>